<dbReference type="Proteomes" id="UP001632038">
    <property type="component" value="Unassembled WGS sequence"/>
</dbReference>
<dbReference type="AlphaFoldDB" id="A0ABD3E372"/>
<evidence type="ECO:0000313" key="2">
    <source>
        <dbReference type="EMBL" id="KAL3648943.1"/>
    </source>
</evidence>
<feature type="region of interest" description="Disordered" evidence="1">
    <location>
        <begin position="157"/>
        <end position="193"/>
    </location>
</feature>
<feature type="compositionally biased region" description="Basic and acidic residues" evidence="1">
    <location>
        <begin position="173"/>
        <end position="189"/>
    </location>
</feature>
<sequence>MASFQATSQFIVIEPSSGRRIYFSSDFLDESEFISICPNPEKERREDEQRARAKNVKATEFEFLSGNSSNMLPADELFCQGNLIPFCQTHQPKKLNRVALKPKNHADADVGKDGPHGKKQHIIDNEEKNRISWFIDDDPSPRPPKCTVLLKELLRLKKQRSPSSSSSSSALSDDGRKERVNKKSGERKRTGNIRIRPVINVPICSQAKNTALTPISALRKSSRSER</sequence>
<name>A0ABD3E372_9LAMI</name>
<feature type="region of interest" description="Disordered" evidence="1">
    <location>
        <begin position="105"/>
        <end position="125"/>
    </location>
</feature>
<accession>A0ABD3E372</accession>
<dbReference type="EMBL" id="JAVIJP010000007">
    <property type="protein sequence ID" value="KAL3648943.1"/>
    <property type="molecule type" value="Genomic_DNA"/>
</dbReference>
<evidence type="ECO:0000313" key="3">
    <source>
        <dbReference type="Proteomes" id="UP001632038"/>
    </source>
</evidence>
<proteinExistence type="predicted"/>
<organism evidence="2 3">
    <name type="scientific">Castilleja foliolosa</name>
    <dbReference type="NCBI Taxonomy" id="1961234"/>
    <lineage>
        <taxon>Eukaryota</taxon>
        <taxon>Viridiplantae</taxon>
        <taxon>Streptophyta</taxon>
        <taxon>Embryophyta</taxon>
        <taxon>Tracheophyta</taxon>
        <taxon>Spermatophyta</taxon>
        <taxon>Magnoliopsida</taxon>
        <taxon>eudicotyledons</taxon>
        <taxon>Gunneridae</taxon>
        <taxon>Pentapetalae</taxon>
        <taxon>asterids</taxon>
        <taxon>lamiids</taxon>
        <taxon>Lamiales</taxon>
        <taxon>Orobanchaceae</taxon>
        <taxon>Pedicularideae</taxon>
        <taxon>Castillejinae</taxon>
        <taxon>Castilleja</taxon>
    </lineage>
</organism>
<gene>
    <name evidence="2" type="ORF">CASFOL_005346</name>
</gene>
<keyword evidence="3" id="KW-1185">Reference proteome</keyword>
<dbReference type="PANTHER" id="PTHR31722:SF2">
    <property type="entry name" value="DNA CROSS-LINK REPAIR 1 PROTEIN-LIKE"/>
    <property type="match status" value="1"/>
</dbReference>
<evidence type="ECO:0000256" key="1">
    <source>
        <dbReference type="SAM" id="MobiDB-lite"/>
    </source>
</evidence>
<comment type="caution">
    <text evidence="2">The sequence shown here is derived from an EMBL/GenBank/DDBJ whole genome shotgun (WGS) entry which is preliminary data.</text>
</comment>
<protein>
    <submittedName>
        <fullName evidence="2">Uncharacterized protein</fullName>
    </submittedName>
</protein>
<reference evidence="3" key="1">
    <citation type="journal article" date="2024" name="IScience">
        <title>Strigolactones Initiate the Formation of Haustorium-like Structures in Castilleja.</title>
        <authorList>
            <person name="Buerger M."/>
            <person name="Peterson D."/>
            <person name="Chory J."/>
        </authorList>
    </citation>
    <scope>NUCLEOTIDE SEQUENCE [LARGE SCALE GENOMIC DNA]</scope>
</reference>
<feature type="compositionally biased region" description="Low complexity" evidence="1">
    <location>
        <begin position="161"/>
        <end position="172"/>
    </location>
</feature>
<dbReference type="PANTHER" id="PTHR31722">
    <property type="entry name" value="OS06G0675200 PROTEIN"/>
    <property type="match status" value="1"/>
</dbReference>